<dbReference type="Gene3D" id="1.10.10.2910">
    <property type="match status" value="1"/>
</dbReference>
<protein>
    <submittedName>
        <fullName evidence="2">ImmA/IrrE family metallo-endopeptidase</fullName>
    </submittedName>
</protein>
<evidence type="ECO:0000313" key="2">
    <source>
        <dbReference type="EMBL" id="AZR06338.1"/>
    </source>
</evidence>
<evidence type="ECO:0000313" key="3">
    <source>
        <dbReference type="Proteomes" id="UP000275951"/>
    </source>
</evidence>
<dbReference type="AlphaFoldDB" id="A0A3S9QK07"/>
<gene>
    <name evidence="2" type="ORF">EBQ10_02885</name>
</gene>
<dbReference type="Pfam" id="PF06114">
    <property type="entry name" value="Peptidase_M78"/>
    <property type="match status" value="1"/>
</dbReference>
<dbReference type="Proteomes" id="UP000275951">
    <property type="component" value="Chromosome"/>
</dbReference>
<dbReference type="InterPro" id="IPR010359">
    <property type="entry name" value="IrrE_HExxH"/>
</dbReference>
<accession>A0A3S9QK07</accession>
<feature type="domain" description="IrrE N-terminal-like" evidence="1">
    <location>
        <begin position="10"/>
        <end position="112"/>
    </location>
</feature>
<dbReference type="RefSeq" id="WP_126919821.1">
    <property type="nucleotide sequence ID" value="NZ_CP033905.1"/>
</dbReference>
<evidence type="ECO:0000259" key="1">
    <source>
        <dbReference type="Pfam" id="PF06114"/>
    </source>
</evidence>
<organism evidence="2 3">
    <name type="scientific">Trueperella pyogenes</name>
    <dbReference type="NCBI Taxonomy" id="1661"/>
    <lineage>
        <taxon>Bacteria</taxon>
        <taxon>Bacillati</taxon>
        <taxon>Actinomycetota</taxon>
        <taxon>Actinomycetes</taxon>
        <taxon>Actinomycetales</taxon>
        <taxon>Actinomycetaceae</taxon>
        <taxon>Trueperella</taxon>
    </lineage>
</organism>
<proteinExistence type="predicted"/>
<name>A0A3S9QK07_9ACTO</name>
<dbReference type="EMBL" id="CP033905">
    <property type="protein sequence ID" value="AZR06338.1"/>
    <property type="molecule type" value="Genomic_DNA"/>
</dbReference>
<sequence length="143" mass="15628">MTEEDLITACARVGVHVVFVPFPLAGAYYHDTGLIVIDSRLSETSQRATLAHEYVHALHGHDGPQEPHIERCVDRQAARLLISPAEYALAEYIHGTNTAGIAEDLGVPAWVVDAYRQWLSEVQNTPMRSASAPHKGAPTAHKP</sequence>
<reference evidence="2 3" key="1">
    <citation type="submission" date="2018-11" db="EMBL/GenBank/DDBJ databases">
        <title>Multidrug-resistant genes are associated with an 42-kb island TGI1 carrying a complex class 1 integron in a Trueperella pyogenes.</title>
        <authorList>
            <person name="Dong W."/>
        </authorList>
    </citation>
    <scope>NUCLEOTIDE SEQUENCE [LARGE SCALE GENOMIC DNA]</scope>
    <source>
        <strain evidence="2 3">TP4</strain>
    </source>
</reference>